<evidence type="ECO:0000313" key="2">
    <source>
        <dbReference type="Proteomes" id="UP000195766"/>
    </source>
</evidence>
<proteinExistence type="predicted"/>
<sequence>MVEGPVVMTVDLDAQVRAADLDRWLASRFVADEQARADLIALYAFETELMAIPTRVTQPLLAEMRYAWWGEQMEGVFTDTPRVGHPVLEALTTAVTRHGLERASFDALIEAHIGRVHGEPHDLDAFYVGPMQAAVRVLAGEGHEASATAAGRLRGLAQTGRLDEAQVARAETNRALRTLPAAAFPAVAAAALTRADEPEPFKRLRLFWAVLRGRV</sequence>
<accession>A0A1R4G3W2</accession>
<keyword evidence="1" id="KW-0560">Oxidoreductase</keyword>
<protein>
    <submittedName>
        <fullName evidence="1">Pro-zeta-carotene desaturase, prolycopene producing</fullName>
        <ecNumber evidence="1">1.-.-.-</ecNumber>
    </submittedName>
</protein>
<dbReference type="SUPFAM" id="SSF48576">
    <property type="entry name" value="Terpenoid synthases"/>
    <property type="match status" value="1"/>
</dbReference>
<dbReference type="InterPro" id="IPR008949">
    <property type="entry name" value="Isoprenoid_synthase_dom_sf"/>
</dbReference>
<dbReference type="GO" id="GO:0016491">
    <property type="term" value="F:oxidoreductase activity"/>
    <property type="evidence" value="ECO:0007669"/>
    <property type="project" value="UniProtKB-KW"/>
</dbReference>
<dbReference type="Proteomes" id="UP000195766">
    <property type="component" value="Unassembled WGS sequence"/>
</dbReference>
<dbReference type="EC" id="1.-.-.-" evidence="1"/>
<gene>
    <name evidence="1" type="ORF">FM111_09095</name>
</gene>
<name>A0A1R4G3W2_BREDI</name>
<dbReference type="EMBL" id="FUIE01000049">
    <property type="protein sequence ID" value="SJM62836.1"/>
    <property type="molecule type" value="Genomic_DNA"/>
</dbReference>
<evidence type="ECO:0000313" key="1">
    <source>
        <dbReference type="EMBL" id="SJM62836.1"/>
    </source>
</evidence>
<dbReference type="Gene3D" id="1.10.600.10">
    <property type="entry name" value="Farnesyl Diphosphate Synthase"/>
    <property type="match status" value="1"/>
</dbReference>
<reference evidence="1 2" key="1">
    <citation type="submission" date="2017-02" db="EMBL/GenBank/DDBJ databases">
        <authorList>
            <person name="Peterson S.W."/>
        </authorList>
    </citation>
    <scope>NUCLEOTIDE SEQUENCE [LARGE SCALE GENOMIC DNA]</scope>
    <source>
        <strain evidence="1 2">3F5N</strain>
    </source>
</reference>
<dbReference type="InterPro" id="IPR002060">
    <property type="entry name" value="Squ/phyt_synthse"/>
</dbReference>
<organism evidence="1 2">
    <name type="scientific">Brevundimonas diminuta 3F5N</name>
    <dbReference type="NCBI Taxonomy" id="1255603"/>
    <lineage>
        <taxon>Bacteria</taxon>
        <taxon>Pseudomonadati</taxon>
        <taxon>Pseudomonadota</taxon>
        <taxon>Alphaproteobacteria</taxon>
        <taxon>Caulobacterales</taxon>
        <taxon>Caulobacteraceae</taxon>
        <taxon>Brevundimonas</taxon>
    </lineage>
</organism>
<dbReference type="AlphaFoldDB" id="A0A1R4G3W2"/>
<dbReference type="Pfam" id="PF00494">
    <property type="entry name" value="SQS_PSY"/>
    <property type="match status" value="1"/>
</dbReference>